<dbReference type="Pfam" id="PF03000">
    <property type="entry name" value="NPH3"/>
    <property type="match status" value="1"/>
</dbReference>
<comment type="caution">
    <text evidence="6">The sequence shown here is derived from an EMBL/GenBank/DDBJ whole genome shotgun (WGS) entry which is preliminary data.</text>
</comment>
<evidence type="ECO:0000256" key="2">
    <source>
        <dbReference type="PROSITE-ProRule" id="PRU00982"/>
    </source>
</evidence>
<keyword evidence="7" id="KW-1185">Reference proteome</keyword>
<keyword evidence="3" id="KW-0472">Membrane</keyword>
<proteinExistence type="inferred from homology"/>
<keyword evidence="3" id="KW-0812">Transmembrane</keyword>
<protein>
    <recommendedName>
        <fullName evidence="5">NPH3 domain-containing protein</fullName>
    </recommendedName>
</protein>
<dbReference type="AlphaFoldDB" id="A0AAV6KER0"/>
<feature type="domain" description="NPH3" evidence="5">
    <location>
        <begin position="82"/>
        <end position="240"/>
    </location>
</feature>
<dbReference type="InterPro" id="IPR043454">
    <property type="entry name" value="NPH3/RPT2-like"/>
</dbReference>
<keyword evidence="1" id="KW-0833">Ubl conjugation pathway</keyword>
<keyword evidence="4" id="KW-0732">Signal</keyword>
<accession>A0AAV6KER0</accession>
<evidence type="ECO:0000256" key="3">
    <source>
        <dbReference type="SAM" id="Phobius"/>
    </source>
</evidence>
<name>A0AAV6KER0_9ERIC</name>
<keyword evidence="3" id="KW-1133">Transmembrane helix</keyword>
<dbReference type="PROSITE" id="PS51649">
    <property type="entry name" value="NPH3"/>
    <property type="match status" value="1"/>
</dbReference>
<evidence type="ECO:0000313" key="7">
    <source>
        <dbReference type="Proteomes" id="UP000823749"/>
    </source>
</evidence>
<evidence type="ECO:0000259" key="5">
    <source>
        <dbReference type="PROSITE" id="PS51649"/>
    </source>
</evidence>
<comment type="similarity">
    <text evidence="2">Belongs to the NPH3 family.</text>
</comment>
<gene>
    <name evidence="6" type="ORF">RHGRI_015683</name>
</gene>
<dbReference type="EMBL" id="JACTNZ010000005">
    <property type="protein sequence ID" value="KAG5550802.1"/>
    <property type="molecule type" value="Genomic_DNA"/>
</dbReference>
<evidence type="ECO:0000313" key="6">
    <source>
        <dbReference type="EMBL" id="KAG5550802.1"/>
    </source>
</evidence>
<sequence>MKTFFQLHCASAMLALASILSLENGPPLKNLPGLPFFTASVNSGFLLNMGSHGGKVCMDNKDMVKAIETNMAKYIQILLEVKTFVSSLSVLMFCFFQIFLQRLPRMLQLVDGESFLLHKGIGKQKIRNPARTNPGAIENSQREIVGTLASLAPTEKSSIYSYEFSVWNLRMAIMVDATLACWLELESRISFRLEMVPLEDLLMLCIQASDSMFDVDTVHRILVHFLLRIEEEENDDCGYE</sequence>
<evidence type="ECO:0000256" key="4">
    <source>
        <dbReference type="SAM" id="SignalP"/>
    </source>
</evidence>
<dbReference type="Proteomes" id="UP000823749">
    <property type="component" value="Chromosome 5"/>
</dbReference>
<feature type="transmembrane region" description="Helical" evidence="3">
    <location>
        <begin position="81"/>
        <end position="100"/>
    </location>
</feature>
<dbReference type="InterPro" id="IPR027356">
    <property type="entry name" value="NPH3_dom"/>
</dbReference>
<organism evidence="6 7">
    <name type="scientific">Rhododendron griersonianum</name>
    <dbReference type="NCBI Taxonomy" id="479676"/>
    <lineage>
        <taxon>Eukaryota</taxon>
        <taxon>Viridiplantae</taxon>
        <taxon>Streptophyta</taxon>
        <taxon>Embryophyta</taxon>
        <taxon>Tracheophyta</taxon>
        <taxon>Spermatophyta</taxon>
        <taxon>Magnoliopsida</taxon>
        <taxon>eudicotyledons</taxon>
        <taxon>Gunneridae</taxon>
        <taxon>Pentapetalae</taxon>
        <taxon>asterids</taxon>
        <taxon>Ericales</taxon>
        <taxon>Ericaceae</taxon>
        <taxon>Ericoideae</taxon>
        <taxon>Rhodoreae</taxon>
        <taxon>Rhododendron</taxon>
    </lineage>
</organism>
<reference evidence="6" key="1">
    <citation type="submission" date="2020-08" db="EMBL/GenBank/DDBJ databases">
        <title>Plant Genome Project.</title>
        <authorList>
            <person name="Zhang R.-G."/>
        </authorList>
    </citation>
    <scope>NUCLEOTIDE SEQUENCE</scope>
    <source>
        <strain evidence="6">WSP0</strain>
        <tissue evidence="6">Leaf</tissue>
    </source>
</reference>
<dbReference type="PANTHER" id="PTHR32370">
    <property type="entry name" value="OS12G0117600 PROTEIN"/>
    <property type="match status" value="1"/>
</dbReference>
<feature type="chain" id="PRO_5043944275" description="NPH3 domain-containing protein" evidence="4">
    <location>
        <begin position="18"/>
        <end position="240"/>
    </location>
</feature>
<evidence type="ECO:0000256" key="1">
    <source>
        <dbReference type="ARBA" id="ARBA00022786"/>
    </source>
</evidence>
<feature type="signal peptide" evidence="4">
    <location>
        <begin position="1"/>
        <end position="17"/>
    </location>
</feature>